<evidence type="ECO:0000313" key="17">
    <source>
        <dbReference type="EMBL" id="MFC0389190.1"/>
    </source>
</evidence>
<evidence type="ECO:0000256" key="13">
    <source>
        <dbReference type="HAMAP-Rule" id="MF_01398"/>
    </source>
</evidence>
<dbReference type="Pfam" id="PF00430">
    <property type="entry name" value="ATP-synt_B"/>
    <property type="match status" value="1"/>
</dbReference>
<evidence type="ECO:0000256" key="4">
    <source>
        <dbReference type="ARBA" id="ARBA00022692"/>
    </source>
</evidence>
<keyword evidence="5 13" id="KW-0375">Hydrogen ion transport</keyword>
<keyword evidence="18" id="KW-1185">Reference proteome</keyword>
<evidence type="ECO:0000256" key="12">
    <source>
        <dbReference type="ARBA" id="ARBA00037847"/>
    </source>
</evidence>
<comment type="subunit">
    <text evidence="13">F-type ATPases have 2 components, F(1) - the catalytic core - and F(0) - the membrane proton channel. F(1) has five subunits: alpha(3), beta(3), gamma(1), delta(1), epsilon(1). F(0) has three main subunits: a(1), b(2) and c(10-14). The alpha and beta chains form an alternating ring which encloses part of the gamma chain. F(1) is attached to F(0) by a central stalk formed by the gamma and epsilon chains, while a peripheral stalk is formed by the delta and b chains.</text>
</comment>
<feature type="transmembrane region" description="Helical" evidence="13">
    <location>
        <begin position="99"/>
        <end position="122"/>
    </location>
</feature>
<keyword evidence="13" id="KW-1003">Cell membrane</keyword>
<evidence type="ECO:0000256" key="9">
    <source>
        <dbReference type="ARBA" id="ARBA00023310"/>
    </source>
</evidence>
<sequence length="258" mass="26628">MMPRLPYGSFWRLAALALVLSQAPAALAQHVTAPAPTGAVRTDEPLPGQRLPSPPVQADSDRANAVREANRTAAEYNAAAHDAADAGGMPQLDFANPLTIAQVVWLFVIFGLLVFLASHYLLPPVAEVLESRRARIGADLDAARDARAEAEAAEAGQRDSTARARAEAQASVAAAAAAAQADAAKRGEALAAKLNAQIAEAETRIGAARDSAMAALREAATDATEALVKRLSGLEDKAAVEAAVGRELTARNITSGAA</sequence>
<evidence type="ECO:0000313" key="18">
    <source>
        <dbReference type="Proteomes" id="UP001589789"/>
    </source>
</evidence>
<proteinExistence type="inferred from homology"/>
<feature type="signal peptide" evidence="16">
    <location>
        <begin position="1"/>
        <end position="28"/>
    </location>
</feature>
<evidence type="ECO:0000256" key="2">
    <source>
        <dbReference type="ARBA" id="ARBA00022448"/>
    </source>
</evidence>
<evidence type="ECO:0000256" key="15">
    <source>
        <dbReference type="SAM" id="MobiDB-lite"/>
    </source>
</evidence>
<evidence type="ECO:0000256" key="1">
    <source>
        <dbReference type="ARBA" id="ARBA00005513"/>
    </source>
</evidence>
<keyword evidence="3 13" id="KW-0138">CF(0)</keyword>
<keyword evidence="16" id="KW-0732">Signal</keyword>
<evidence type="ECO:0000256" key="3">
    <source>
        <dbReference type="ARBA" id="ARBA00022547"/>
    </source>
</evidence>
<dbReference type="RefSeq" id="WP_377056335.1">
    <property type="nucleotide sequence ID" value="NZ_JBHLVZ010000098.1"/>
</dbReference>
<dbReference type="Proteomes" id="UP001589789">
    <property type="component" value="Unassembled WGS sequence"/>
</dbReference>
<keyword evidence="9 13" id="KW-0066">ATP synthesis</keyword>
<evidence type="ECO:0000256" key="11">
    <source>
        <dbReference type="ARBA" id="ARBA00025614"/>
    </source>
</evidence>
<keyword evidence="2 13" id="KW-0813">Transport</keyword>
<keyword evidence="8 13" id="KW-0472">Membrane</keyword>
<dbReference type="PANTHER" id="PTHR33445">
    <property type="entry name" value="ATP SYNTHASE SUBUNIT B', CHLOROPLASTIC"/>
    <property type="match status" value="1"/>
</dbReference>
<name>A0ABV6IZZ8_9PROT</name>
<dbReference type="InterPro" id="IPR050059">
    <property type="entry name" value="ATP_synthase_B_chain"/>
</dbReference>
<gene>
    <name evidence="13" type="primary">atpF</name>
    <name evidence="17" type="ORF">ACFFIC_27140</name>
</gene>
<comment type="subcellular location">
    <subcellularLocation>
        <location evidence="13">Cell membrane</location>
        <topology evidence="13">Single-pass membrane protein</topology>
    </subcellularLocation>
    <subcellularLocation>
        <location evidence="12">Endomembrane system</location>
        <topology evidence="12">Single-pass membrane protein</topology>
    </subcellularLocation>
</comment>
<evidence type="ECO:0000256" key="8">
    <source>
        <dbReference type="ARBA" id="ARBA00023136"/>
    </source>
</evidence>
<reference evidence="17 18" key="1">
    <citation type="submission" date="2024-09" db="EMBL/GenBank/DDBJ databases">
        <authorList>
            <person name="Sun Q."/>
            <person name="Mori K."/>
        </authorList>
    </citation>
    <scope>NUCLEOTIDE SEQUENCE [LARGE SCALE GENOMIC DNA]</scope>
    <source>
        <strain evidence="17 18">CCM 7468</strain>
    </source>
</reference>
<feature type="coiled-coil region" evidence="14">
    <location>
        <begin position="184"/>
        <end position="211"/>
    </location>
</feature>
<evidence type="ECO:0000256" key="14">
    <source>
        <dbReference type="SAM" id="Coils"/>
    </source>
</evidence>
<keyword evidence="14" id="KW-0175">Coiled coil</keyword>
<organism evidence="17 18">
    <name type="scientific">Muricoccus vinaceus</name>
    <dbReference type="NCBI Taxonomy" id="424704"/>
    <lineage>
        <taxon>Bacteria</taxon>
        <taxon>Pseudomonadati</taxon>
        <taxon>Pseudomonadota</taxon>
        <taxon>Alphaproteobacteria</taxon>
        <taxon>Acetobacterales</taxon>
        <taxon>Roseomonadaceae</taxon>
        <taxon>Muricoccus</taxon>
    </lineage>
</organism>
<evidence type="ECO:0000256" key="5">
    <source>
        <dbReference type="ARBA" id="ARBA00022781"/>
    </source>
</evidence>
<evidence type="ECO:0000256" key="10">
    <source>
        <dbReference type="ARBA" id="ARBA00025198"/>
    </source>
</evidence>
<comment type="function">
    <text evidence="10 13">F(1)F(0) ATP synthase produces ATP from ADP in the presence of a proton or sodium gradient. F-type ATPases consist of two structural domains, F(1) containing the extramembraneous catalytic core and F(0) containing the membrane proton channel, linked together by a central stalk and a peripheral stalk. During catalysis, ATP synthesis in the catalytic domain of F(1) is coupled via a rotary mechanism of the central stalk subunits to proton translocation.</text>
</comment>
<keyword evidence="4 13" id="KW-0812">Transmembrane</keyword>
<evidence type="ECO:0000256" key="16">
    <source>
        <dbReference type="SAM" id="SignalP"/>
    </source>
</evidence>
<dbReference type="HAMAP" id="MF_01398">
    <property type="entry name" value="ATP_synth_b_bprime"/>
    <property type="match status" value="1"/>
</dbReference>
<evidence type="ECO:0000256" key="6">
    <source>
        <dbReference type="ARBA" id="ARBA00022989"/>
    </source>
</evidence>
<evidence type="ECO:0000256" key="7">
    <source>
        <dbReference type="ARBA" id="ARBA00023065"/>
    </source>
</evidence>
<comment type="function">
    <text evidence="11">Component of the F(0) channel, it forms part of the peripheral stalk, linking F(1) to F(0). The b'-subunit is a diverged and duplicated form of b found in plants and photosynthetic bacteria.</text>
</comment>
<feature type="region of interest" description="Disordered" evidence="15">
    <location>
        <begin position="37"/>
        <end position="62"/>
    </location>
</feature>
<feature type="chain" id="PRO_5045336816" description="ATP synthase subunit b" evidence="16">
    <location>
        <begin position="29"/>
        <end position="258"/>
    </location>
</feature>
<comment type="similarity">
    <text evidence="1 13">Belongs to the ATPase B chain family.</text>
</comment>
<accession>A0ABV6IZZ8</accession>
<dbReference type="EMBL" id="JBHLVZ010000098">
    <property type="protein sequence ID" value="MFC0389190.1"/>
    <property type="molecule type" value="Genomic_DNA"/>
</dbReference>
<dbReference type="InterPro" id="IPR002146">
    <property type="entry name" value="ATP_synth_b/b'su_bac/chlpt"/>
</dbReference>
<keyword evidence="7 13" id="KW-0406">Ion transport</keyword>
<keyword evidence="6 13" id="KW-1133">Transmembrane helix</keyword>
<comment type="caution">
    <text evidence="17">The sequence shown here is derived from an EMBL/GenBank/DDBJ whole genome shotgun (WGS) entry which is preliminary data.</text>
</comment>
<protein>
    <recommendedName>
        <fullName evidence="13">ATP synthase subunit b</fullName>
    </recommendedName>
    <alternativeName>
        <fullName evidence="13">ATP synthase F(0) sector subunit b</fullName>
    </alternativeName>
    <alternativeName>
        <fullName evidence="13">ATPase subunit I</fullName>
    </alternativeName>
    <alternativeName>
        <fullName evidence="13">F-type ATPase subunit b</fullName>
        <shortName evidence="13">F-ATPase subunit b</shortName>
    </alternativeName>
</protein>
<dbReference type="PANTHER" id="PTHR33445:SF1">
    <property type="entry name" value="ATP SYNTHASE SUBUNIT B"/>
    <property type="match status" value="1"/>
</dbReference>